<evidence type="ECO:0000256" key="1">
    <source>
        <dbReference type="SAM" id="Phobius"/>
    </source>
</evidence>
<evidence type="ECO:0000313" key="2">
    <source>
        <dbReference type="EMBL" id="GCE95755.1"/>
    </source>
</evidence>
<feature type="transmembrane region" description="Helical" evidence="1">
    <location>
        <begin position="6"/>
        <end position="31"/>
    </location>
</feature>
<reference evidence="2 3" key="1">
    <citation type="journal article" date="2019" name="J Genomics">
        <title>The Draft Genome of a Hydrogen-producing Cyanobacterium, Arthrospira platensis NIES-46.</title>
        <authorList>
            <person name="Suzuki S."/>
            <person name="Yamaguchi H."/>
            <person name="Kawachi M."/>
        </authorList>
    </citation>
    <scope>NUCLEOTIDE SEQUENCE [LARGE SCALE GENOMIC DNA]</scope>
    <source>
        <strain evidence="2 3">NIES-46</strain>
    </source>
</reference>
<sequence length="112" mass="12418">MDPVSVLTWAAVWAIVSATTYVTVTFILLTLDQVISWFSKYVAFRNRSNSGEIAVTIAKKLSNGDYNIVQAGFNKQTNELGAVRVIEADAVDSTIQQAHSYGRKEVAVWDLY</sequence>
<protein>
    <submittedName>
        <fullName evidence="2">Uncharacterized protein</fullName>
    </submittedName>
</protein>
<accession>A0A5M3TBK0</accession>
<comment type="caution">
    <text evidence="2">The sequence shown here is derived from an EMBL/GenBank/DDBJ whole genome shotgun (WGS) entry which is preliminary data.</text>
</comment>
<keyword evidence="1" id="KW-0472">Membrane</keyword>
<proteinExistence type="predicted"/>
<evidence type="ECO:0000313" key="3">
    <source>
        <dbReference type="Proteomes" id="UP000326169"/>
    </source>
</evidence>
<gene>
    <name evidence="2" type="ORF">NIES46_38210</name>
</gene>
<dbReference type="GeneID" id="301684596"/>
<dbReference type="EMBL" id="BIMW01000147">
    <property type="protein sequence ID" value="GCE95755.1"/>
    <property type="molecule type" value="Genomic_DNA"/>
</dbReference>
<keyword evidence="3" id="KW-1185">Reference proteome</keyword>
<dbReference type="Proteomes" id="UP000326169">
    <property type="component" value="Unassembled WGS sequence"/>
</dbReference>
<keyword evidence="1" id="KW-1133">Transmembrane helix</keyword>
<dbReference type="RefSeq" id="WP_152088655.1">
    <property type="nucleotide sequence ID" value="NZ_BIMW01000147.1"/>
</dbReference>
<name>A0A5M3TBK0_LIMPL</name>
<organism evidence="2 3">
    <name type="scientific">Limnospira platensis NIES-46</name>
    <dbReference type="NCBI Taxonomy" id="1236695"/>
    <lineage>
        <taxon>Bacteria</taxon>
        <taxon>Bacillati</taxon>
        <taxon>Cyanobacteriota</taxon>
        <taxon>Cyanophyceae</taxon>
        <taxon>Oscillatoriophycideae</taxon>
        <taxon>Oscillatoriales</taxon>
        <taxon>Sirenicapillariaceae</taxon>
        <taxon>Limnospira</taxon>
    </lineage>
</organism>
<keyword evidence="1" id="KW-0812">Transmembrane</keyword>